<proteinExistence type="predicted"/>
<dbReference type="GO" id="GO:0005774">
    <property type="term" value="C:vacuolar membrane"/>
    <property type="evidence" value="ECO:0007669"/>
    <property type="project" value="TreeGrafter"/>
</dbReference>
<evidence type="ECO:0000313" key="10">
    <source>
        <dbReference type="Proteomes" id="UP001388673"/>
    </source>
</evidence>
<comment type="caution">
    <text evidence="9">The sequence shown here is derived from an EMBL/GenBank/DDBJ whole genome shotgun (WGS) entry which is preliminary data.</text>
</comment>
<evidence type="ECO:0000313" key="9">
    <source>
        <dbReference type="EMBL" id="KAK8864284.1"/>
    </source>
</evidence>
<dbReference type="AlphaFoldDB" id="A0AAW0Z2L7"/>
<dbReference type="GO" id="GO:0000324">
    <property type="term" value="C:fungal-type vacuole"/>
    <property type="evidence" value="ECO:0007669"/>
    <property type="project" value="TreeGrafter"/>
</dbReference>
<evidence type="ECO:0000256" key="8">
    <source>
        <dbReference type="SAM" id="Phobius"/>
    </source>
</evidence>
<dbReference type="InterPro" id="IPR005282">
    <property type="entry name" value="LC_transporter"/>
</dbReference>
<evidence type="ECO:0000256" key="5">
    <source>
        <dbReference type="ARBA" id="ARBA00022989"/>
    </source>
</evidence>
<dbReference type="InterPro" id="IPR006603">
    <property type="entry name" value="PQ-loop_rpt"/>
</dbReference>
<evidence type="ECO:0000256" key="3">
    <source>
        <dbReference type="ARBA" id="ARBA00022692"/>
    </source>
</evidence>
<accession>A0AAW0Z2L7</accession>
<evidence type="ECO:0000256" key="7">
    <source>
        <dbReference type="SAM" id="MobiDB-lite"/>
    </source>
</evidence>
<dbReference type="Proteomes" id="UP001388673">
    <property type="component" value="Unassembled WGS sequence"/>
</dbReference>
<evidence type="ECO:0008006" key="11">
    <source>
        <dbReference type="Google" id="ProtNLM"/>
    </source>
</evidence>
<gene>
    <name evidence="9" type="ORF">IAR55_001530</name>
</gene>
<feature type="transmembrane region" description="Helical" evidence="8">
    <location>
        <begin position="55"/>
        <end position="77"/>
    </location>
</feature>
<dbReference type="RefSeq" id="XP_066804580.1">
    <property type="nucleotide sequence ID" value="XM_066944657.1"/>
</dbReference>
<keyword evidence="5 8" id="KW-1133">Transmembrane helix</keyword>
<dbReference type="GO" id="GO:0015184">
    <property type="term" value="F:L-cystine transmembrane transporter activity"/>
    <property type="evidence" value="ECO:0007669"/>
    <property type="project" value="TreeGrafter"/>
</dbReference>
<keyword evidence="10" id="KW-1185">Reference proteome</keyword>
<dbReference type="GO" id="GO:0012505">
    <property type="term" value="C:endomembrane system"/>
    <property type="evidence" value="ECO:0007669"/>
    <property type="project" value="UniProtKB-SubCell"/>
</dbReference>
<feature type="transmembrane region" description="Helical" evidence="8">
    <location>
        <begin position="195"/>
        <end position="215"/>
    </location>
</feature>
<dbReference type="GeneID" id="92178789"/>
<dbReference type="KEGG" id="kne:92178789"/>
<evidence type="ECO:0000256" key="6">
    <source>
        <dbReference type="ARBA" id="ARBA00023136"/>
    </source>
</evidence>
<dbReference type="Pfam" id="PF04193">
    <property type="entry name" value="PQ-loop"/>
    <property type="match status" value="2"/>
</dbReference>
<dbReference type="PANTHER" id="PTHR13131:SF5">
    <property type="entry name" value="CYSTINOSIN"/>
    <property type="match status" value="1"/>
</dbReference>
<keyword evidence="4" id="KW-0677">Repeat</keyword>
<organism evidence="9 10">
    <name type="scientific">Kwoniella newhampshirensis</name>
    <dbReference type="NCBI Taxonomy" id="1651941"/>
    <lineage>
        <taxon>Eukaryota</taxon>
        <taxon>Fungi</taxon>
        <taxon>Dikarya</taxon>
        <taxon>Basidiomycota</taxon>
        <taxon>Agaricomycotina</taxon>
        <taxon>Tremellomycetes</taxon>
        <taxon>Tremellales</taxon>
        <taxon>Cryptococcaceae</taxon>
        <taxon>Kwoniella</taxon>
    </lineage>
</organism>
<comment type="subcellular location">
    <subcellularLocation>
        <location evidence="1">Endomembrane system</location>
        <topology evidence="1">Multi-pass membrane protein</topology>
    </subcellularLocation>
</comment>
<sequence length="308" mass="34096">MQVTSSSPDPHPFWEFVVGFCGVAYFIAWSYSFYPQIILNHQRKKTTGLSPDFIYVNPLGFLALTIWSWGAYLSPVARRQYQERHDGHLPQVSTSDLAFSLHALLISLITLVQVWWYSRRAASSLTGPDADEETPLMGDTDPKPVTSSWSTIKGVDIFAPRSPIRPSILTDLALSALIVSSVGTGVLVWVGKTQFLDWLYFVSTLKLVISAIKYVPQVFLNHKLRGMEGFAVGVVACDMIGSVLSFAQLVISSIFIEGDPSGIIANPAKLGLSGLSFSFDLIFLAQKYWLYRGDRGKGRAARQHGNEE</sequence>
<feature type="transmembrane region" description="Helical" evidence="8">
    <location>
        <begin position="12"/>
        <end position="34"/>
    </location>
</feature>
<dbReference type="PANTHER" id="PTHR13131">
    <property type="entry name" value="CYSTINOSIN"/>
    <property type="match status" value="1"/>
</dbReference>
<evidence type="ECO:0000256" key="2">
    <source>
        <dbReference type="ARBA" id="ARBA00022448"/>
    </source>
</evidence>
<feature type="transmembrane region" description="Helical" evidence="8">
    <location>
        <begin position="227"/>
        <end position="251"/>
    </location>
</feature>
<evidence type="ECO:0000256" key="1">
    <source>
        <dbReference type="ARBA" id="ARBA00004127"/>
    </source>
</evidence>
<feature type="region of interest" description="Disordered" evidence="7">
    <location>
        <begin position="125"/>
        <end position="145"/>
    </location>
</feature>
<keyword evidence="3 8" id="KW-0812">Transmembrane</keyword>
<dbReference type="Gene3D" id="1.20.1280.290">
    <property type="match status" value="1"/>
</dbReference>
<keyword evidence="6 8" id="KW-0472">Membrane</keyword>
<evidence type="ECO:0000256" key="4">
    <source>
        <dbReference type="ARBA" id="ARBA00022737"/>
    </source>
</evidence>
<name>A0AAW0Z2L7_9TREE</name>
<feature type="transmembrane region" description="Helical" evidence="8">
    <location>
        <begin position="97"/>
        <end position="117"/>
    </location>
</feature>
<feature type="transmembrane region" description="Helical" evidence="8">
    <location>
        <begin position="168"/>
        <end position="189"/>
    </location>
</feature>
<protein>
    <recommendedName>
        <fullName evidence="11">Cystinosin</fullName>
    </recommendedName>
</protein>
<reference evidence="9 10" key="1">
    <citation type="journal article" date="2024" name="bioRxiv">
        <title>Comparative genomics of Cryptococcus and Kwoniella reveals pathogenesis evolution and contrasting karyotype dynamics via intercentromeric recombination or chromosome fusion.</title>
        <authorList>
            <person name="Coelho M.A."/>
            <person name="David-Palma M."/>
            <person name="Shea T."/>
            <person name="Bowers K."/>
            <person name="McGinley-Smith S."/>
            <person name="Mohammad A.W."/>
            <person name="Gnirke A."/>
            <person name="Yurkov A.M."/>
            <person name="Nowrousian M."/>
            <person name="Sun S."/>
            <person name="Cuomo C.A."/>
            <person name="Heitman J."/>
        </authorList>
    </citation>
    <scope>NUCLEOTIDE SEQUENCE [LARGE SCALE GENOMIC DNA]</scope>
    <source>
        <strain evidence="9 10">CBS 13917</strain>
    </source>
</reference>
<dbReference type="SMART" id="SM00679">
    <property type="entry name" value="CTNS"/>
    <property type="match status" value="2"/>
</dbReference>
<keyword evidence="2" id="KW-0813">Transport</keyword>
<dbReference type="EMBL" id="JBCAWK010000003">
    <property type="protein sequence ID" value="KAK8864284.1"/>
    <property type="molecule type" value="Genomic_DNA"/>
</dbReference>